<evidence type="ECO:0000313" key="2">
    <source>
        <dbReference type="Proteomes" id="UP000479000"/>
    </source>
</evidence>
<keyword evidence="2" id="KW-1185">Reference proteome</keyword>
<reference evidence="1 2" key="1">
    <citation type="submission" date="2020-02" db="EMBL/GenBank/DDBJ databases">
        <authorList>
            <person name="Ferguson B K."/>
        </authorList>
    </citation>
    <scope>NUCLEOTIDE SEQUENCE [LARGE SCALE GENOMIC DNA]</scope>
</reference>
<evidence type="ECO:0000313" key="1">
    <source>
        <dbReference type="EMBL" id="CAB0001109.1"/>
    </source>
</evidence>
<dbReference type="EMBL" id="CADCXU010010415">
    <property type="protein sequence ID" value="CAB0001109.1"/>
    <property type="molecule type" value="Genomic_DNA"/>
</dbReference>
<name>A0A6H5GGK8_9HEMI</name>
<sequence length="122" mass="14067">MTVRDIRLSHFIMETVLFGVTYRLAQVYCLKVKKRISIVSSHLNLHHNFDDETAILPKRFVFSDRLGRLLLKTWVGGNLAYHASMAKHGSVDSFGASIWLDWSNIAFYKNRCCVDSTQYSHT</sequence>
<gene>
    <name evidence="1" type="ORF">NTEN_LOCUS6896</name>
</gene>
<dbReference type="Proteomes" id="UP000479000">
    <property type="component" value="Unassembled WGS sequence"/>
</dbReference>
<dbReference type="AlphaFoldDB" id="A0A6H5GGK8"/>
<accession>A0A6H5GGK8</accession>
<protein>
    <submittedName>
        <fullName evidence="1">Uncharacterized protein</fullName>
    </submittedName>
</protein>
<proteinExistence type="predicted"/>
<organism evidence="1 2">
    <name type="scientific">Nesidiocoris tenuis</name>
    <dbReference type="NCBI Taxonomy" id="355587"/>
    <lineage>
        <taxon>Eukaryota</taxon>
        <taxon>Metazoa</taxon>
        <taxon>Ecdysozoa</taxon>
        <taxon>Arthropoda</taxon>
        <taxon>Hexapoda</taxon>
        <taxon>Insecta</taxon>
        <taxon>Pterygota</taxon>
        <taxon>Neoptera</taxon>
        <taxon>Paraneoptera</taxon>
        <taxon>Hemiptera</taxon>
        <taxon>Heteroptera</taxon>
        <taxon>Panheteroptera</taxon>
        <taxon>Cimicomorpha</taxon>
        <taxon>Miridae</taxon>
        <taxon>Dicyphina</taxon>
        <taxon>Nesidiocoris</taxon>
    </lineage>
</organism>